<accession>A0ABP3SI14</accession>
<dbReference type="PRINTS" id="PR00040">
    <property type="entry name" value="HTHMERR"/>
</dbReference>
<dbReference type="Pfam" id="PF09278">
    <property type="entry name" value="MerR-DNA-bind"/>
    <property type="match status" value="1"/>
</dbReference>
<evidence type="ECO:0000256" key="4">
    <source>
        <dbReference type="ARBA" id="ARBA00023163"/>
    </source>
</evidence>
<evidence type="ECO:0000256" key="2">
    <source>
        <dbReference type="ARBA" id="ARBA00023125"/>
    </source>
</evidence>
<dbReference type="SMART" id="SM00422">
    <property type="entry name" value="HTH_MERR"/>
    <property type="match status" value="1"/>
</dbReference>
<organism evidence="6 7">
    <name type="scientific">Sporichthya brevicatena</name>
    <dbReference type="NCBI Taxonomy" id="171442"/>
    <lineage>
        <taxon>Bacteria</taxon>
        <taxon>Bacillati</taxon>
        <taxon>Actinomycetota</taxon>
        <taxon>Actinomycetes</taxon>
        <taxon>Sporichthyales</taxon>
        <taxon>Sporichthyaceae</taxon>
        <taxon>Sporichthya</taxon>
    </lineage>
</organism>
<dbReference type="Pfam" id="PF00376">
    <property type="entry name" value="MerR"/>
    <property type="match status" value="1"/>
</dbReference>
<protein>
    <submittedName>
        <fullName evidence="6">MerR family transcriptional regulator</fullName>
    </submittedName>
</protein>
<comment type="caution">
    <text evidence="6">The sequence shown here is derived from an EMBL/GenBank/DDBJ whole genome shotgun (WGS) entry which is preliminary data.</text>
</comment>
<sequence>MDGYTVGEVAKLAHISVRALHHYDELGLLTPAGRSPAGYRLYSNKDLHRLQQILFYRELEFSLEEIAAMLADPDVGVDDHLRRQHRLVRERQARNAALLAAIEKEMEARSMGMSLTPEEQFEIFGTDKIAEYQEEAKQKWGDTDAWRESQRRSARYTKEDWIEIKEQAGANIEGFLAAIRAGEPADGPVAMQLAEEHRQHLIRWFYDCGPDMHRGLGDLYISDPRYMAEYDKLAPGFSHYVRDAFHANADRL</sequence>
<evidence type="ECO:0000259" key="5">
    <source>
        <dbReference type="PROSITE" id="PS50937"/>
    </source>
</evidence>
<keyword evidence="3" id="KW-0010">Activator</keyword>
<dbReference type="InterPro" id="IPR036244">
    <property type="entry name" value="TipA-like_antibiotic-bd"/>
</dbReference>
<keyword evidence="7" id="KW-1185">Reference proteome</keyword>
<keyword evidence="2" id="KW-0238">DNA-binding</keyword>
<keyword evidence="1" id="KW-0805">Transcription regulation</keyword>
<feature type="domain" description="HTH merR-type" evidence="5">
    <location>
        <begin position="3"/>
        <end position="72"/>
    </location>
</feature>
<dbReference type="Proteomes" id="UP001500957">
    <property type="component" value="Unassembled WGS sequence"/>
</dbReference>
<evidence type="ECO:0000256" key="3">
    <source>
        <dbReference type="ARBA" id="ARBA00023159"/>
    </source>
</evidence>
<keyword evidence="4" id="KW-0804">Transcription</keyword>
<dbReference type="PANTHER" id="PTHR30204:SF90">
    <property type="entry name" value="HTH-TYPE TRANSCRIPTIONAL ACTIVATOR MTA"/>
    <property type="match status" value="1"/>
</dbReference>
<gene>
    <name evidence="6" type="ORF">GCM10009547_40800</name>
</gene>
<dbReference type="InterPro" id="IPR009061">
    <property type="entry name" value="DNA-bd_dom_put_sf"/>
</dbReference>
<dbReference type="EMBL" id="BAAAHE010000044">
    <property type="protein sequence ID" value="GAA0632776.1"/>
    <property type="molecule type" value="Genomic_DNA"/>
</dbReference>
<dbReference type="InterPro" id="IPR015358">
    <property type="entry name" value="Tscrpt_reg_MerR_DNA-bd"/>
</dbReference>
<dbReference type="PROSITE" id="PS50937">
    <property type="entry name" value="HTH_MERR_2"/>
    <property type="match status" value="1"/>
</dbReference>
<dbReference type="Gene3D" id="1.10.490.50">
    <property type="entry name" value="Antibiotic binding domain of TipA-like multidrug resistance regulators"/>
    <property type="match status" value="1"/>
</dbReference>
<dbReference type="InterPro" id="IPR000551">
    <property type="entry name" value="MerR-type_HTH_dom"/>
</dbReference>
<evidence type="ECO:0000313" key="7">
    <source>
        <dbReference type="Proteomes" id="UP001500957"/>
    </source>
</evidence>
<dbReference type="Pfam" id="PF07739">
    <property type="entry name" value="TipAS"/>
    <property type="match status" value="1"/>
</dbReference>
<reference evidence="7" key="1">
    <citation type="journal article" date="2019" name="Int. J. Syst. Evol. Microbiol.">
        <title>The Global Catalogue of Microorganisms (GCM) 10K type strain sequencing project: providing services to taxonomists for standard genome sequencing and annotation.</title>
        <authorList>
            <consortium name="The Broad Institute Genomics Platform"/>
            <consortium name="The Broad Institute Genome Sequencing Center for Infectious Disease"/>
            <person name="Wu L."/>
            <person name="Ma J."/>
        </authorList>
    </citation>
    <scope>NUCLEOTIDE SEQUENCE [LARGE SCALE GENOMIC DNA]</scope>
    <source>
        <strain evidence="7">JCM 10671</strain>
    </source>
</reference>
<evidence type="ECO:0000313" key="6">
    <source>
        <dbReference type="EMBL" id="GAA0632776.1"/>
    </source>
</evidence>
<evidence type="ECO:0000256" key="1">
    <source>
        <dbReference type="ARBA" id="ARBA00023015"/>
    </source>
</evidence>
<proteinExistence type="predicted"/>
<dbReference type="PANTHER" id="PTHR30204">
    <property type="entry name" value="REDOX-CYCLING DRUG-SENSING TRANSCRIPTIONAL ACTIVATOR SOXR"/>
    <property type="match status" value="1"/>
</dbReference>
<dbReference type="Gene3D" id="1.10.1660.10">
    <property type="match status" value="1"/>
</dbReference>
<dbReference type="RefSeq" id="WP_344608216.1">
    <property type="nucleotide sequence ID" value="NZ_BAAAHE010000044.1"/>
</dbReference>
<dbReference type="InterPro" id="IPR047057">
    <property type="entry name" value="MerR_fam"/>
</dbReference>
<dbReference type="SUPFAM" id="SSF89082">
    <property type="entry name" value="Antibiotic binding domain of TipA-like multidrug resistance regulators"/>
    <property type="match status" value="1"/>
</dbReference>
<name>A0ABP3SI14_9ACTN</name>
<dbReference type="CDD" id="cd01106">
    <property type="entry name" value="HTH_TipAL-Mta"/>
    <property type="match status" value="1"/>
</dbReference>
<dbReference type="InterPro" id="IPR012925">
    <property type="entry name" value="TipAS_dom"/>
</dbReference>
<dbReference type="SUPFAM" id="SSF46955">
    <property type="entry name" value="Putative DNA-binding domain"/>
    <property type="match status" value="1"/>
</dbReference>